<dbReference type="HOGENOM" id="CLU_2940347_0_0_0"/>
<dbReference type="EMBL" id="CP001275">
    <property type="protein sequence ID" value="ACM05713.1"/>
    <property type="molecule type" value="Genomic_DNA"/>
</dbReference>
<proteinExistence type="predicted"/>
<gene>
    <name evidence="2" type="ordered locus">trd_1561</name>
</gene>
<feature type="region of interest" description="Disordered" evidence="1">
    <location>
        <begin position="23"/>
        <end position="48"/>
    </location>
</feature>
<reference evidence="2 3" key="1">
    <citation type="journal article" date="2009" name="PLoS ONE">
        <title>Complete genome sequence of the aerobic CO-oxidizing thermophile Thermomicrobium roseum.</title>
        <authorList>
            <person name="Wu D."/>
            <person name="Raymond J."/>
            <person name="Wu M."/>
            <person name="Chatterji S."/>
            <person name="Ren Q."/>
            <person name="Graham J.E."/>
            <person name="Bryant D.A."/>
            <person name="Robb F."/>
            <person name="Colman A."/>
            <person name="Tallon L.J."/>
            <person name="Badger J.H."/>
            <person name="Madupu R."/>
            <person name="Ward N.L."/>
            <person name="Eisen J.A."/>
        </authorList>
    </citation>
    <scope>NUCLEOTIDE SEQUENCE [LARGE SCALE GENOMIC DNA]</scope>
    <source>
        <strain evidence="3">ATCC 27502 / DSM 5159 / P-2</strain>
    </source>
</reference>
<organism evidence="2 3">
    <name type="scientific">Thermomicrobium roseum (strain ATCC 27502 / DSM 5159 / P-2)</name>
    <dbReference type="NCBI Taxonomy" id="309801"/>
    <lineage>
        <taxon>Bacteria</taxon>
        <taxon>Pseudomonadati</taxon>
        <taxon>Thermomicrobiota</taxon>
        <taxon>Thermomicrobia</taxon>
        <taxon>Thermomicrobiales</taxon>
        <taxon>Thermomicrobiaceae</taxon>
        <taxon>Thermomicrobium</taxon>
    </lineage>
</organism>
<sequence>MMDSPDHLREEFRHRIASLCPGAQDSARRSWSRSERRVPDGEEDTVPRTAVGFDGVSRIV</sequence>
<feature type="compositionally biased region" description="Basic and acidic residues" evidence="1">
    <location>
        <begin position="26"/>
        <end position="40"/>
    </location>
</feature>
<dbReference type="STRING" id="309801.trd_1561"/>
<dbReference type="Proteomes" id="UP000000447">
    <property type="component" value="Chromosome"/>
</dbReference>
<evidence type="ECO:0000313" key="2">
    <source>
        <dbReference type="EMBL" id="ACM05713.1"/>
    </source>
</evidence>
<name>B9L068_THERP</name>
<protein>
    <submittedName>
        <fullName evidence="2">Uncharacterized protein</fullName>
    </submittedName>
</protein>
<keyword evidence="3" id="KW-1185">Reference proteome</keyword>
<evidence type="ECO:0000313" key="3">
    <source>
        <dbReference type="Proteomes" id="UP000000447"/>
    </source>
</evidence>
<accession>B9L068</accession>
<dbReference type="AlphaFoldDB" id="B9L068"/>
<evidence type="ECO:0000256" key="1">
    <source>
        <dbReference type="SAM" id="MobiDB-lite"/>
    </source>
</evidence>
<dbReference type="KEGG" id="tro:trd_1561"/>